<name>A0A7J0GUX2_9ERIC</name>
<feature type="region of interest" description="Disordered" evidence="2">
    <location>
        <begin position="87"/>
        <end position="108"/>
    </location>
</feature>
<dbReference type="OrthoDB" id="289038at2759"/>
<protein>
    <submittedName>
        <fullName evidence="3">Uncharacterized protein</fullName>
    </submittedName>
</protein>
<comment type="caution">
    <text evidence="3">The sequence shown here is derived from an EMBL/GenBank/DDBJ whole genome shotgun (WGS) entry which is preliminary data.</text>
</comment>
<keyword evidence="1" id="KW-0175">Coiled coil</keyword>
<evidence type="ECO:0000313" key="3">
    <source>
        <dbReference type="EMBL" id="GFZ14586.1"/>
    </source>
</evidence>
<sequence length="234" mass="26236">MFPSIHDLKETGFTGLENQGAELAGHQHESQHPFQENNSGNVVDVTSISREFNFLQPVRRDLTSTEALNLEQEERVPLESIPHMSYHRTPPPPQALRPTSGTQSQSVNGSHHDIIVRSEDAAPTGKVGFLSYWVSSEVNDVEALSRTAISLEDFEQVGLDLSWLKQRLDEAKRVNKCSDSVVFTELCESALKVVRARVRELEEGLTKAKTEMEDRLRDLPNSLGVDDYVLKDVL</sequence>
<dbReference type="Proteomes" id="UP000585474">
    <property type="component" value="Unassembled WGS sequence"/>
</dbReference>
<reference evidence="3 4" key="1">
    <citation type="submission" date="2019-07" db="EMBL/GenBank/DDBJ databases">
        <title>De Novo Assembly of kiwifruit Actinidia rufa.</title>
        <authorList>
            <person name="Sugita-Konishi S."/>
            <person name="Sato K."/>
            <person name="Mori E."/>
            <person name="Abe Y."/>
            <person name="Kisaki G."/>
            <person name="Hamano K."/>
            <person name="Suezawa K."/>
            <person name="Otani M."/>
            <person name="Fukuda T."/>
            <person name="Manabe T."/>
            <person name="Gomi K."/>
            <person name="Tabuchi M."/>
            <person name="Akimitsu K."/>
            <person name="Kataoka I."/>
        </authorList>
    </citation>
    <scope>NUCLEOTIDE SEQUENCE [LARGE SCALE GENOMIC DNA]</scope>
    <source>
        <strain evidence="4">cv. Fuchu</strain>
    </source>
</reference>
<keyword evidence="4" id="KW-1185">Reference proteome</keyword>
<feature type="compositionally biased region" description="Polar residues" evidence="2">
    <location>
        <begin position="97"/>
        <end position="108"/>
    </location>
</feature>
<evidence type="ECO:0000256" key="1">
    <source>
        <dbReference type="SAM" id="Coils"/>
    </source>
</evidence>
<proteinExistence type="predicted"/>
<organism evidence="3 4">
    <name type="scientific">Actinidia rufa</name>
    <dbReference type="NCBI Taxonomy" id="165716"/>
    <lineage>
        <taxon>Eukaryota</taxon>
        <taxon>Viridiplantae</taxon>
        <taxon>Streptophyta</taxon>
        <taxon>Embryophyta</taxon>
        <taxon>Tracheophyta</taxon>
        <taxon>Spermatophyta</taxon>
        <taxon>Magnoliopsida</taxon>
        <taxon>eudicotyledons</taxon>
        <taxon>Gunneridae</taxon>
        <taxon>Pentapetalae</taxon>
        <taxon>asterids</taxon>
        <taxon>Ericales</taxon>
        <taxon>Actinidiaceae</taxon>
        <taxon>Actinidia</taxon>
    </lineage>
</organism>
<gene>
    <name evidence="3" type="ORF">Acr_24g0007760</name>
</gene>
<evidence type="ECO:0000256" key="2">
    <source>
        <dbReference type="SAM" id="MobiDB-lite"/>
    </source>
</evidence>
<evidence type="ECO:0000313" key="4">
    <source>
        <dbReference type="Proteomes" id="UP000585474"/>
    </source>
</evidence>
<dbReference type="EMBL" id="BJWL01000024">
    <property type="protein sequence ID" value="GFZ14586.1"/>
    <property type="molecule type" value="Genomic_DNA"/>
</dbReference>
<feature type="coiled-coil region" evidence="1">
    <location>
        <begin position="191"/>
        <end position="218"/>
    </location>
</feature>
<dbReference type="AlphaFoldDB" id="A0A7J0GUX2"/>
<accession>A0A7J0GUX2</accession>